<dbReference type="GO" id="GO:0008654">
    <property type="term" value="P:phospholipid biosynthetic process"/>
    <property type="evidence" value="ECO:0007669"/>
    <property type="project" value="UniProtKB-KW"/>
</dbReference>
<dbReference type="EC" id="2.3.1.274" evidence="8 10"/>
<evidence type="ECO:0000256" key="3">
    <source>
        <dbReference type="ARBA" id="ARBA00022516"/>
    </source>
</evidence>
<keyword evidence="3 10" id="KW-0444">Lipid biosynthesis</keyword>
<evidence type="ECO:0000256" key="2">
    <source>
        <dbReference type="ARBA" id="ARBA00022490"/>
    </source>
</evidence>
<dbReference type="NCBIfam" id="TIGR00182">
    <property type="entry name" value="plsX"/>
    <property type="match status" value="1"/>
</dbReference>
<dbReference type="InterPro" id="IPR012281">
    <property type="entry name" value="Phospholipid_synth_PlsX-like"/>
</dbReference>
<reference evidence="11 12" key="1">
    <citation type="submission" date="2018-06" db="EMBL/GenBank/DDBJ databases">
        <authorList>
            <consortium name="Pathogen Informatics"/>
            <person name="Doyle S."/>
        </authorList>
    </citation>
    <scope>NUCLEOTIDE SEQUENCE [LARGE SCALE GENOMIC DNA]</scope>
    <source>
        <strain evidence="11 12">NCTC10723</strain>
    </source>
</reference>
<dbReference type="PANTHER" id="PTHR30100">
    <property type="entry name" value="FATTY ACID/PHOSPHOLIPID SYNTHESIS PROTEIN PLSX"/>
    <property type="match status" value="1"/>
</dbReference>
<dbReference type="Proteomes" id="UP000255328">
    <property type="component" value="Unassembled WGS sequence"/>
</dbReference>
<evidence type="ECO:0000256" key="8">
    <source>
        <dbReference type="ARBA" id="ARBA00024069"/>
    </source>
</evidence>
<evidence type="ECO:0000313" key="12">
    <source>
        <dbReference type="Proteomes" id="UP000255328"/>
    </source>
</evidence>
<dbReference type="HAMAP" id="MF_00019">
    <property type="entry name" value="PlsX"/>
    <property type="match status" value="1"/>
</dbReference>
<keyword evidence="5 10" id="KW-0443">Lipid metabolism</keyword>
<dbReference type="OrthoDB" id="9806408at2"/>
<dbReference type="RefSeq" id="WP_115268427.1">
    <property type="nucleotide sequence ID" value="NZ_CASFEE010000004.1"/>
</dbReference>
<keyword evidence="11" id="KW-0012">Acyltransferase</keyword>
<dbReference type="Pfam" id="PF02504">
    <property type="entry name" value="FA_synthesis"/>
    <property type="match status" value="1"/>
</dbReference>
<comment type="subcellular location">
    <subcellularLocation>
        <location evidence="10">Cytoplasm</location>
    </subcellularLocation>
    <text evidence="10">Associated with the membrane possibly through PlsY.</text>
</comment>
<dbReference type="UniPathway" id="UPA00085"/>
<comment type="catalytic activity">
    <reaction evidence="1 10">
        <text>a fatty acyl-[ACP] + phosphate = an acyl phosphate + holo-[ACP]</text>
        <dbReference type="Rhea" id="RHEA:42292"/>
        <dbReference type="Rhea" id="RHEA-COMP:9685"/>
        <dbReference type="Rhea" id="RHEA-COMP:14125"/>
        <dbReference type="ChEBI" id="CHEBI:43474"/>
        <dbReference type="ChEBI" id="CHEBI:59918"/>
        <dbReference type="ChEBI" id="CHEBI:64479"/>
        <dbReference type="ChEBI" id="CHEBI:138651"/>
        <dbReference type="EC" id="2.3.1.274"/>
    </reaction>
</comment>
<evidence type="ECO:0000256" key="10">
    <source>
        <dbReference type="HAMAP-Rule" id="MF_00019"/>
    </source>
</evidence>
<evidence type="ECO:0000256" key="4">
    <source>
        <dbReference type="ARBA" id="ARBA00022679"/>
    </source>
</evidence>
<evidence type="ECO:0000256" key="1">
    <source>
        <dbReference type="ARBA" id="ARBA00001232"/>
    </source>
</evidence>
<comment type="pathway">
    <text evidence="10">Lipid metabolism; phospholipid metabolism.</text>
</comment>
<gene>
    <name evidence="10 11" type="primary">plsX</name>
    <name evidence="11" type="ORF">NCTC10723_00165</name>
</gene>
<evidence type="ECO:0000256" key="9">
    <source>
        <dbReference type="ARBA" id="ARBA00046608"/>
    </source>
</evidence>
<evidence type="ECO:0000256" key="6">
    <source>
        <dbReference type="ARBA" id="ARBA00023209"/>
    </source>
</evidence>
<dbReference type="GO" id="GO:0043811">
    <property type="term" value="F:phosphate:acyl-[acyl carrier protein] acyltransferase activity"/>
    <property type="evidence" value="ECO:0007669"/>
    <property type="project" value="UniProtKB-UniRule"/>
</dbReference>
<organism evidence="11 12">
    <name type="scientific">Fusobacterium necrogenes</name>
    <dbReference type="NCBI Taxonomy" id="858"/>
    <lineage>
        <taxon>Bacteria</taxon>
        <taxon>Fusobacteriati</taxon>
        <taxon>Fusobacteriota</taxon>
        <taxon>Fusobacteriia</taxon>
        <taxon>Fusobacteriales</taxon>
        <taxon>Fusobacteriaceae</taxon>
        <taxon>Fusobacterium</taxon>
    </lineage>
</organism>
<keyword evidence="6 10" id="KW-0594">Phospholipid biosynthesis</keyword>
<proteinExistence type="inferred from homology"/>
<dbReference type="GO" id="GO:0006633">
    <property type="term" value="P:fatty acid biosynthetic process"/>
    <property type="evidence" value="ECO:0007669"/>
    <property type="project" value="UniProtKB-UniRule"/>
</dbReference>
<comment type="subunit">
    <text evidence="9 10">Homodimer. Probably interacts with PlsY.</text>
</comment>
<protein>
    <recommendedName>
        <fullName evidence="8 10">Phosphate acyltransferase</fullName>
        <ecNumber evidence="8 10">2.3.1.274</ecNumber>
    </recommendedName>
    <alternativeName>
        <fullName evidence="10">Acyl-ACP phosphotransacylase</fullName>
    </alternativeName>
    <alternativeName>
        <fullName evidence="10">Acyl-[acyl-carrier-protein]--phosphate acyltransferase</fullName>
    </alternativeName>
    <alternativeName>
        <fullName evidence="10">Phosphate-acyl-ACP acyltransferase</fullName>
    </alternativeName>
</protein>
<comment type="similarity">
    <text evidence="10">Belongs to the PlsX family.</text>
</comment>
<dbReference type="InterPro" id="IPR003664">
    <property type="entry name" value="FA_synthesis"/>
</dbReference>
<comment type="function">
    <text evidence="10">Catalyzes the reversible formation of acyl-phosphate (acyl-PO(4)) from acyl-[acyl-carrier-protein] (acyl-ACP). This enzyme utilizes acyl-ACP as fatty acyl donor, but not acyl-CoA.</text>
</comment>
<dbReference type="GO" id="GO:0005737">
    <property type="term" value="C:cytoplasm"/>
    <property type="evidence" value="ECO:0007669"/>
    <property type="project" value="UniProtKB-SubCell"/>
</dbReference>
<evidence type="ECO:0000313" key="11">
    <source>
        <dbReference type="EMBL" id="STO30736.1"/>
    </source>
</evidence>
<dbReference type="AlphaFoldDB" id="A0A377GUW1"/>
<keyword evidence="4 10" id="KW-0808">Transferase</keyword>
<name>A0A377GUW1_9FUSO</name>
<dbReference type="PIRSF" id="PIRSF002465">
    <property type="entry name" value="Phsphlp_syn_PlsX"/>
    <property type="match status" value="1"/>
</dbReference>
<keyword evidence="12" id="KW-1185">Reference proteome</keyword>
<dbReference type="SUPFAM" id="SSF53659">
    <property type="entry name" value="Isocitrate/Isopropylmalate dehydrogenase-like"/>
    <property type="match status" value="1"/>
</dbReference>
<dbReference type="Gene3D" id="3.40.718.10">
    <property type="entry name" value="Isopropylmalate Dehydrogenase"/>
    <property type="match status" value="1"/>
</dbReference>
<keyword evidence="7 10" id="KW-1208">Phospholipid metabolism</keyword>
<evidence type="ECO:0000256" key="5">
    <source>
        <dbReference type="ARBA" id="ARBA00023098"/>
    </source>
</evidence>
<keyword evidence="2 10" id="KW-0963">Cytoplasm</keyword>
<accession>A0A377GUW1</accession>
<dbReference type="EMBL" id="UGGU01000003">
    <property type="protein sequence ID" value="STO30736.1"/>
    <property type="molecule type" value="Genomic_DNA"/>
</dbReference>
<evidence type="ECO:0000256" key="7">
    <source>
        <dbReference type="ARBA" id="ARBA00023264"/>
    </source>
</evidence>
<dbReference type="PANTHER" id="PTHR30100:SF1">
    <property type="entry name" value="PHOSPHATE ACYLTRANSFERASE"/>
    <property type="match status" value="1"/>
</dbReference>
<sequence>MKVALDAMGGDKAPFETIKGAMKALEEIETLHLVFVGKKESIEEELKRYKYDSSRIEIVDAREVIEMTDEPVTAVKAKKDSSMNRTLELVKDGVVDASVSAGNTGALITASQLKLKRIKGVLRPAIATMFPNKKDKMLILDVGATADCKPEFLNQYAIMGSKYLEILLGMKNPAVGLLNIGTEEGKGNEITREAYNLLKANKGINFVGNVEGTEVMNGKIDVVVTDGFTGNMVLKTAEGVAKVIVSSLKEEINKSFIYKLGALLVKPAIKRLGKKVDSSEYGGAMFLGLNGLSIKAHGNSDSNGIKNAIKVANKFAEMNFVEELKNAIDMGDSDEKNLD</sequence>